<dbReference type="InterPro" id="IPR002372">
    <property type="entry name" value="PQQ_rpt_dom"/>
</dbReference>
<dbReference type="SUPFAM" id="SSF50998">
    <property type="entry name" value="Quinoprotein alcohol dehydrogenase-like"/>
    <property type="match status" value="1"/>
</dbReference>
<evidence type="ECO:0000259" key="2">
    <source>
        <dbReference type="Pfam" id="PF13360"/>
    </source>
</evidence>
<proteinExistence type="predicted"/>
<dbReference type="PANTHER" id="PTHR34512:SF30">
    <property type="entry name" value="OUTER MEMBRANE PROTEIN ASSEMBLY FACTOR BAMB"/>
    <property type="match status" value="1"/>
</dbReference>
<reference evidence="3 4" key="1">
    <citation type="submission" date="2024-09" db="EMBL/GenBank/DDBJ databases">
        <authorList>
            <person name="Sun Q."/>
            <person name="Mori K."/>
        </authorList>
    </citation>
    <scope>NUCLEOTIDE SEQUENCE [LARGE SCALE GENOMIC DNA]</scope>
    <source>
        <strain evidence="3 4">TBRC 0563</strain>
    </source>
</reference>
<accession>A0ABV5Y9P0</accession>
<feature type="domain" description="Pyrrolo-quinoline quinone repeat" evidence="2">
    <location>
        <begin position="164"/>
        <end position="212"/>
    </location>
</feature>
<dbReference type="RefSeq" id="WP_378193990.1">
    <property type="nucleotide sequence ID" value="NZ_JBHLZP010000004.1"/>
</dbReference>
<protein>
    <submittedName>
        <fullName evidence="3">PQQ-binding-like beta-propeller repeat protein</fullName>
    </submittedName>
</protein>
<dbReference type="Proteomes" id="UP001589627">
    <property type="component" value="Unassembled WGS sequence"/>
</dbReference>
<sequence>MGKGLAEVGSAWLSRNNPAAPSPVVAGGNLYGWNSRNVLCCWDALTGGIRWQAGEDTGGPQVLPAPAVADGVVIVTDLEQIRGHAVATGAVLWSQTLPGNGSTVLPQGGVAYVVDATGILGAHRIQDGRRLWQTLLVQRENGQRIDPITPCSDGRTLYGAGDFGVSAIDPASRRLLWNQGQDEVTGGVPVVSGGYLYTTGDGGVLDLTTPSGRASTSSIRCTAPPRRPRSSSSIR</sequence>
<feature type="domain" description="Pyrrolo-quinoline quinone repeat" evidence="2">
    <location>
        <begin position="21"/>
        <end position="144"/>
    </location>
</feature>
<dbReference type="SMART" id="SM00564">
    <property type="entry name" value="PQQ"/>
    <property type="match status" value="3"/>
</dbReference>
<dbReference type="InterPro" id="IPR015943">
    <property type="entry name" value="WD40/YVTN_repeat-like_dom_sf"/>
</dbReference>
<dbReference type="PANTHER" id="PTHR34512">
    <property type="entry name" value="CELL SURFACE PROTEIN"/>
    <property type="match status" value="1"/>
</dbReference>
<keyword evidence="4" id="KW-1185">Reference proteome</keyword>
<evidence type="ECO:0000313" key="3">
    <source>
        <dbReference type="EMBL" id="MFB9830869.1"/>
    </source>
</evidence>
<dbReference type="EMBL" id="JBHLZP010000004">
    <property type="protein sequence ID" value="MFB9830869.1"/>
    <property type="molecule type" value="Genomic_DNA"/>
</dbReference>
<evidence type="ECO:0000256" key="1">
    <source>
        <dbReference type="SAM" id="MobiDB-lite"/>
    </source>
</evidence>
<evidence type="ECO:0000313" key="4">
    <source>
        <dbReference type="Proteomes" id="UP001589627"/>
    </source>
</evidence>
<dbReference type="InterPro" id="IPR018391">
    <property type="entry name" value="PQQ_b-propeller_rpt"/>
</dbReference>
<dbReference type="Pfam" id="PF13360">
    <property type="entry name" value="PQQ_2"/>
    <property type="match status" value="2"/>
</dbReference>
<name>A0ABV5Y9P0_9ACTN</name>
<gene>
    <name evidence="3" type="ORF">ACFFNX_01520</name>
</gene>
<dbReference type="Gene3D" id="2.130.10.10">
    <property type="entry name" value="YVTN repeat-like/Quinoprotein amine dehydrogenase"/>
    <property type="match status" value="1"/>
</dbReference>
<dbReference type="InterPro" id="IPR011047">
    <property type="entry name" value="Quinoprotein_ADH-like_sf"/>
</dbReference>
<feature type="compositionally biased region" description="Polar residues" evidence="1">
    <location>
        <begin position="210"/>
        <end position="220"/>
    </location>
</feature>
<comment type="caution">
    <text evidence="3">The sequence shown here is derived from an EMBL/GenBank/DDBJ whole genome shotgun (WGS) entry which is preliminary data.</text>
</comment>
<feature type="region of interest" description="Disordered" evidence="1">
    <location>
        <begin position="209"/>
        <end position="235"/>
    </location>
</feature>
<organism evidence="3 4">
    <name type="scientific">Actinoallomurus acaciae</name>
    <dbReference type="NCBI Taxonomy" id="502577"/>
    <lineage>
        <taxon>Bacteria</taxon>
        <taxon>Bacillati</taxon>
        <taxon>Actinomycetota</taxon>
        <taxon>Actinomycetes</taxon>
        <taxon>Streptosporangiales</taxon>
        <taxon>Thermomonosporaceae</taxon>
        <taxon>Actinoallomurus</taxon>
    </lineage>
</organism>